<accession>A0ACD5GQ90</accession>
<proteinExistence type="predicted"/>
<keyword evidence="2" id="KW-1185">Reference proteome</keyword>
<dbReference type="EMBL" id="CP182909">
    <property type="protein sequence ID" value="XPM63043.1"/>
    <property type="molecule type" value="Genomic_DNA"/>
</dbReference>
<evidence type="ECO:0000313" key="1">
    <source>
        <dbReference type="EMBL" id="XPM63043.1"/>
    </source>
</evidence>
<name>A0ACD5GQ90_9CYAN</name>
<dbReference type="Proteomes" id="UP000095472">
    <property type="component" value="Chromosome"/>
</dbReference>
<organism evidence="1 2">
    <name type="scientific">Desertifilum tharense IPPAS B-1220</name>
    <dbReference type="NCBI Taxonomy" id="1781255"/>
    <lineage>
        <taxon>Bacteria</taxon>
        <taxon>Bacillati</taxon>
        <taxon>Cyanobacteriota</taxon>
        <taxon>Cyanophyceae</taxon>
        <taxon>Desertifilales</taxon>
        <taxon>Desertifilaceae</taxon>
        <taxon>Desertifilum</taxon>
    </lineage>
</organism>
<sequence length="98" mass="10601">MVNPGFSSTISPGQPPTAAIETPRLATLRVINATRVGVNSVRLSGQVDPMDTVFVNNRPVPTNPDGSFDSYVEPVGGRLRVVVRGTAVRERHYTIITR</sequence>
<reference evidence="1 2" key="1">
    <citation type="journal article" date="2016" name="Genome Announc.">
        <title>Draft Genome Sequence of the Thermotolerant Cyanobacterium Desertifilum sp. IPPAS B-1220.</title>
        <authorList>
            <person name="Mironov K.S."/>
            <person name="Sinetova M.A."/>
            <person name="Bolatkhan K."/>
            <person name="Zayadan B.K."/>
            <person name="Ustinova V.V."/>
            <person name="Kupriyanova E.V."/>
            <person name="Skrypnik A.N."/>
            <person name="Gogoleva N.E."/>
            <person name="Gogolev Y.V."/>
            <person name="Los D.A."/>
        </authorList>
    </citation>
    <scope>NUCLEOTIDE SEQUENCE [LARGE SCALE GENOMIC DNA]</scope>
    <source>
        <strain evidence="1 2">IPPAS B-1220</strain>
    </source>
</reference>
<gene>
    <name evidence="1" type="ORF">BH720_026860</name>
</gene>
<protein>
    <submittedName>
        <fullName evidence="1">Uncharacterized protein</fullName>
    </submittedName>
</protein>
<evidence type="ECO:0000313" key="2">
    <source>
        <dbReference type="Proteomes" id="UP000095472"/>
    </source>
</evidence>